<feature type="transmembrane region" description="Helical" evidence="7">
    <location>
        <begin position="346"/>
        <end position="366"/>
    </location>
</feature>
<dbReference type="OMA" id="IQMLRLN"/>
<proteinExistence type="inferred from homology"/>
<dbReference type="SUPFAM" id="SSF103473">
    <property type="entry name" value="MFS general substrate transporter"/>
    <property type="match status" value="1"/>
</dbReference>
<evidence type="ECO:0000256" key="6">
    <source>
        <dbReference type="ARBA" id="ARBA00023136"/>
    </source>
</evidence>
<feature type="transmembrane region" description="Helical" evidence="7">
    <location>
        <begin position="162"/>
        <end position="185"/>
    </location>
</feature>
<dbReference type="HOGENOM" id="CLU_014401_1_1_1"/>
<dbReference type="Gene3D" id="1.20.1250.20">
    <property type="entry name" value="MFS general substrate transporter like domains"/>
    <property type="match status" value="1"/>
</dbReference>
<reference evidence="8 9" key="1">
    <citation type="journal article" date="2011" name="Proc. Natl. Acad. Sci. U.S.A.">
        <title>Evolutionary erosion of yeast sex chromosomes by mating-type switching accidents.</title>
        <authorList>
            <person name="Gordon J.L."/>
            <person name="Armisen D."/>
            <person name="Proux-Wera E."/>
            <person name="Oheigeartaigh S.S."/>
            <person name="Byrne K.P."/>
            <person name="Wolfe K.H."/>
        </authorList>
    </citation>
    <scope>NUCLEOTIDE SEQUENCE [LARGE SCALE GENOMIC DNA]</scope>
    <source>
        <strain evidence="9">ATCC 24235 / CBS 4417 / NBRC 1672 / NRRL Y-8282 / UCD 70-5</strain>
    </source>
</reference>
<evidence type="ECO:0000256" key="1">
    <source>
        <dbReference type="ARBA" id="ARBA00004141"/>
    </source>
</evidence>
<feature type="transmembrane region" description="Helical" evidence="7">
    <location>
        <begin position="12"/>
        <end position="35"/>
    </location>
</feature>
<dbReference type="RefSeq" id="XP_003686405.1">
    <property type="nucleotide sequence ID" value="XM_003686357.1"/>
</dbReference>
<accession>G8BVP3</accession>
<feature type="transmembrane region" description="Helical" evidence="7">
    <location>
        <begin position="101"/>
        <end position="119"/>
    </location>
</feature>
<dbReference type="STRING" id="1071381.G8BVP3"/>
<evidence type="ECO:0000256" key="5">
    <source>
        <dbReference type="ARBA" id="ARBA00022989"/>
    </source>
</evidence>
<dbReference type="GO" id="GO:0000329">
    <property type="term" value="C:fungal-type vacuole membrane"/>
    <property type="evidence" value="ECO:0007669"/>
    <property type="project" value="TreeGrafter"/>
</dbReference>
<evidence type="ECO:0000256" key="2">
    <source>
        <dbReference type="ARBA" id="ARBA00006595"/>
    </source>
</evidence>
<evidence type="ECO:0000313" key="8">
    <source>
        <dbReference type="EMBL" id="CCE63971.1"/>
    </source>
</evidence>
<feature type="transmembrane region" description="Helical" evidence="7">
    <location>
        <begin position="197"/>
        <end position="216"/>
    </location>
</feature>
<dbReference type="eggNOG" id="ENOG502QRYG">
    <property type="taxonomic scope" value="Eukaryota"/>
</dbReference>
<keyword evidence="6 7" id="KW-0472">Membrane</keyword>
<keyword evidence="9" id="KW-1185">Reference proteome</keyword>
<comment type="subcellular location">
    <subcellularLocation>
        <location evidence="1">Membrane</location>
        <topology evidence="1">Multi-pass membrane protein</topology>
    </subcellularLocation>
</comment>
<feature type="transmembrane region" description="Helical" evidence="7">
    <location>
        <begin position="304"/>
        <end position="326"/>
    </location>
</feature>
<name>G8BVP3_TETPH</name>
<dbReference type="KEGG" id="tpf:TPHA_0G01340"/>
<evidence type="ECO:0000256" key="7">
    <source>
        <dbReference type="SAM" id="Phobius"/>
    </source>
</evidence>
<dbReference type="GO" id="GO:0022857">
    <property type="term" value="F:transmembrane transporter activity"/>
    <property type="evidence" value="ECO:0007669"/>
    <property type="project" value="InterPro"/>
</dbReference>
<dbReference type="InterPro" id="IPR011701">
    <property type="entry name" value="MFS"/>
</dbReference>
<protein>
    <recommendedName>
        <fullName evidence="10">Nodulin-like domain-containing protein</fullName>
    </recommendedName>
</protein>
<dbReference type="InterPro" id="IPR036259">
    <property type="entry name" value="MFS_trans_sf"/>
</dbReference>
<dbReference type="EMBL" id="HE612862">
    <property type="protein sequence ID" value="CCE63971.1"/>
    <property type="molecule type" value="Genomic_DNA"/>
</dbReference>
<evidence type="ECO:0000256" key="4">
    <source>
        <dbReference type="ARBA" id="ARBA00022692"/>
    </source>
</evidence>
<dbReference type="PANTHER" id="PTHR20772">
    <property type="entry name" value="PROTEIN FMP42"/>
    <property type="match status" value="1"/>
</dbReference>
<dbReference type="Pfam" id="PF07690">
    <property type="entry name" value="MFS_1"/>
    <property type="match status" value="1"/>
</dbReference>
<feature type="transmembrane region" description="Helical" evidence="7">
    <location>
        <begin position="467"/>
        <end position="486"/>
    </location>
</feature>
<evidence type="ECO:0008006" key="10">
    <source>
        <dbReference type="Google" id="ProtNLM"/>
    </source>
</evidence>
<feature type="transmembrane region" description="Helical" evidence="7">
    <location>
        <begin position="423"/>
        <end position="446"/>
    </location>
</feature>
<sequence>MIKNKRSQVIELLQIICAVIWCLLSAGIIFGFAAFKQVLINEGVYSESCQTNETRYSEVQTIIPCTAQDLKLNTMFTVSAAITNVLALPVGWVLDIYGPKVSGIIGSSIIYFGAFNFIMAESLIGEYYDPYLIGFLMLAVGGPFVFISSFHLSNIFPARGGMIMALITGSFDSSSALFLIYKVIYEKSDNKLSLQRFFSYYLIVPTFIIVAQIFIMPKHSYQSLPKESYTSASNLNSCDTESTPLISNYTDAATSYSEQQSTRTPRRRSSSVTIMAEARQHLLNYDIFEEMHERNVKEQILSPWFYLMLFFAAICMLRINYFIATIRSQVEYLLGDETTSIELNNLFDFLLPIGGVVAVPIIGHILDNIELSNIIKILSGLSIIIGGLGIVPNSYACALIEIVLFVMYRPFYYTVVSDYTSKIFGFTTFGTVYGLLTLTCGVFNMLQRRLDIITHTTFKMNPLPVNIILLATTIITSSALIIFMTSRNKKIA</sequence>
<dbReference type="InterPro" id="IPR052599">
    <property type="entry name" value="SLC43A_AATransporter"/>
</dbReference>
<comment type="similarity">
    <text evidence="2">Belongs to the SLC43A transporter (TC 2.A.1.44) family.</text>
</comment>
<evidence type="ECO:0000256" key="3">
    <source>
        <dbReference type="ARBA" id="ARBA00022448"/>
    </source>
</evidence>
<dbReference type="PANTHER" id="PTHR20772:SF2">
    <property type="entry name" value="PROTEIN FMP42"/>
    <property type="match status" value="1"/>
</dbReference>
<keyword evidence="3" id="KW-0813">Transport</keyword>
<keyword evidence="4 7" id="KW-0812">Transmembrane</keyword>
<organism evidence="8 9">
    <name type="scientific">Tetrapisispora phaffii (strain ATCC 24235 / CBS 4417 / NBRC 1672 / NRRL Y-8282 / UCD 70-5)</name>
    <name type="common">Yeast</name>
    <name type="synonym">Fabospora phaffii</name>
    <dbReference type="NCBI Taxonomy" id="1071381"/>
    <lineage>
        <taxon>Eukaryota</taxon>
        <taxon>Fungi</taxon>
        <taxon>Dikarya</taxon>
        <taxon>Ascomycota</taxon>
        <taxon>Saccharomycotina</taxon>
        <taxon>Saccharomycetes</taxon>
        <taxon>Saccharomycetales</taxon>
        <taxon>Saccharomycetaceae</taxon>
        <taxon>Tetrapisispora</taxon>
    </lineage>
</organism>
<feature type="transmembrane region" description="Helical" evidence="7">
    <location>
        <begin position="131"/>
        <end position="150"/>
    </location>
</feature>
<keyword evidence="5 7" id="KW-1133">Transmembrane helix</keyword>
<dbReference type="OrthoDB" id="330047at2759"/>
<feature type="transmembrane region" description="Helical" evidence="7">
    <location>
        <begin position="378"/>
        <end position="408"/>
    </location>
</feature>
<gene>
    <name evidence="8" type="primary">TPHA0G01340</name>
    <name evidence="8" type="ordered locus">TPHA_0G01340</name>
</gene>
<evidence type="ECO:0000313" key="9">
    <source>
        <dbReference type="Proteomes" id="UP000005666"/>
    </source>
</evidence>
<dbReference type="GeneID" id="11535719"/>
<dbReference type="Proteomes" id="UP000005666">
    <property type="component" value="Chromosome 7"/>
</dbReference>
<dbReference type="AlphaFoldDB" id="G8BVP3"/>